<accession>A0A9P6HQG7</accession>
<evidence type="ECO:0000259" key="4">
    <source>
        <dbReference type="PROSITE" id="PS50103"/>
    </source>
</evidence>
<keyword evidence="1" id="KW-0862">Zinc</keyword>
<dbReference type="GO" id="GO:0008270">
    <property type="term" value="F:zinc ion binding"/>
    <property type="evidence" value="ECO:0007669"/>
    <property type="project" value="UniProtKB-KW"/>
</dbReference>
<organism evidence="5 6">
    <name type="scientific">Thelephora terrestris</name>
    <dbReference type="NCBI Taxonomy" id="56493"/>
    <lineage>
        <taxon>Eukaryota</taxon>
        <taxon>Fungi</taxon>
        <taxon>Dikarya</taxon>
        <taxon>Basidiomycota</taxon>
        <taxon>Agaricomycotina</taxon>
        <taxon>Agaricomycetes</taxon>
        <taxon>Thelephorales</taxon>
        <taxon>Thelephoraceae</taxon>
        <taxon>Thelephora</taxon>
    </lineage>
</organism>
<proteinExistence type="predicted"/>
<feature type="compositionally biased region" description="Basic and acidic residues" evidence="3">
    <location>
        <begin position="53"/>
        <end position="62"/>
    </location>
</feature>
<reference evidence="5" key="1">
    <citation type="journal article" date="2020" name="Nat. Commun.">
        <title>Large-scale genome sequencing of mycorrhizal fungi provides insights into the early evolution of symbiotic traits.</title>
        <authorList>
            <person name="Miyauchi S."/>
            <person name="Kiss E."/>
            <person name="Kuo A."/>
            <person name="Drula E."/>
            <person name="Kohler A."/>
            <person name="Sanchez-Garcia M."/>
            <person name="Morin E."/>
            <person name="Andreopoulos B."/>
            <person name="Barry K.W."/>
            <person name="Bonito G."/>
            <person name="Buee M."/>
            <person name="Carver A."/>
            <person name="Chen C."/>
            <person name="Cichocki N."/>
            <person name="Clum A."/>
            <person name="Culley D."/>
            <person name="Crous P.W."/>
            <person name="Fauchery L."/>
            <person name="Girlanda M."/>
            <person name="Hayes R.D."/>
            <person name="Keri Z."/>
            <person name="LaButti K."/>
            <person name="Lipzen A."/>
            <person name="Lombard V."/>
            <person name="Magnuson J."/>
            <person name="Maillard F."/>
            <person name="Murat C."/>
            <person name="Nolan M."/>
            <person name="Ohm R.A."/>
            <person name="Pangilinan J."/>
            <person name="Pereira M.F."/>
            <person name="Perotto S."/>
            <person name="Peter M."/>
            <person name="Pfister S."/>
            <person name="Riley R."/>
            <person name="Sitrit Y."/>
            <person name="Stielow J.B."/>
            <person name="Szollosi G."/>
            <person name="Zifcakova L."/>
            <person name="Stursova M."/>
            <person name="Spatafora J.W."/>
            <person name="Tedersoo L."/>
            <person name="Vaario L.M."/>
            <person name="Yamada A."/>
            <person name="Yan M."/>
            <person name="Wang P."/>
            <person name="Xu J."/>
            <person name="Bruns T."/>
            <person name="Baldrian P."/>
            <person name="Vilgalys R."/>
            <person name="Dunand C."/>
            <person name="Henrissat B."/>
            <person name="Grigoriev I.V."/>
            <person name="Hibbett D."/>
            <person name="Nagy L.G."/>
            <person name="Martin F.M."/>
        </authorList>
    </citation>
    <scope>NUCLEOTIDE SEQUENCE</scope>
    <source>
        <strain evidence="5">UH-Tt-Lm1</strain>
    </source>
</reference>
<dbReference type="EMBL" id="WIUZ02000001">
    <property type="protein sequence ID" value="KAF9792398.1"/>
    <property type="molecule type" value="Genomic_DNA"/>
</dbReference>
<evidence type="ECO:0000313" key="6">
    <source>
        <dbReference type="Proteomes" id="UP000736335"/>
    </source>
</evidence>
<evidence type="ECO:0000313" key="5">
    <source>
        <dbReference type="EMBL" id="KAF9792398.1"/>
    </source>
</evidence>
<reference evidence="5" key="2">
    <citation type="submission" date="2020-11" db="EMBL/GenBank/DDBJ databases">
        <authorList>
            <consortium name="DOE Joint Genome Institute"/>
            <person name="Kuo A."/>
            <person name="Miyauchi S."/>
            <person name="Kiss E."/>
            <person name="Drula E."/>
            <person name="Kohler A."/>
            <person name="Sanchez-Garcia M."/>
            <person name="Andreopoulos B."/>
            <person name="Barry K.W."/>
            <person name="Bonito G."/>
            <person name="Buee M."/>
            <person name="Carver A."/>
            <person name="Chen C."/>
            <person name="Cichocki N."/>
            <person name="Clum A."/>
            <person name="Culley D."/>
            <person name="Crous P.W."/>
            <person name="Fauchery L."/>
            <person name="Girlanda M."/>
            <person name="Hayes R."/>
            <person name="Keri Z."/>
            <person name="Labutti K."/>
            <person name="Lipzen A."/>
            <person name="Lombard V."/>
            <person name="Magnuson J."/>
            <person name="Maillard F."/>
            <person name="Morin E."/>
            <person name="Murat C."/>
            <person name="Nolan M."/>
            <person name="Ohm R."/>
            <person name="Pangilinan J."/>
            <person name="Pereira M."/>
            <person name="Perotto S."/>
            <person name="Peter M."/>
            <person name="Riley R."/>
            <person name="Sitrit Y."/>
            <person name="Stielow B."/>
            <person name="Szollosi G."/>
            <person name="Zifcakova L."/>
            <person name="Stursova M."/>
            <person name="Spatafora J.W."/>
            <person name="Tedersoo L."/>
            <person name="Vaario L.-M."/>
            <person name="Yamada A."/>
            <person name="Yan M."/>
            <person name="Wang P."/>
            <person name="Xu J."/>
            <person name="Bruns T."/>
            <person name="Baldrian P."/>
            <person name="Vilgalys R."/>
            <person name="Henrissat B."/>
            <person name="Grigoriev I.V."/>
            <person name="Hibbett D."/>
            <person name="Nagy L.G."/>
            <person name="Martin F.M."/>
        </authorList>
    </citation>
    <scope>NUCLEOTIDE SEQUENCE</scope>
    <source>
        <strain evidence="5">UH-Tt-Lm1</strain>
    </source>
</reference>
<feature type="region of interest" description="Disordered" evidence="3">
    <location>
        <begin position="40"/>
        <end position="146"/>
    </location>
</feature>
<feature type="zinc finger region" description="C3H1-type" evidence="1">
    <location>
        <begin position="7"/>
        <end position="40"/>
    </location>
</feature>
<keyword evidence="6" id="KW-1185">Reference proteome</keyword>
<dbReference type="AlphaFoldDB" id="A0A9P6HQG7"/>
<dbReference type="OrthoDB" id="2677428at2759"/>
<sequence>MSGFINFRKTVRCRYFTDSGSTIKPGCNQRERCNFAHPDDVQWHDASPVSKKHTLETKDYRDTKRRPPALTPQSDLFKRSNPEDREDKRRSSPKAYDSRSFLGVEKPDDRHSSRGPRVLDERLRAKKDDSSTRAAPDHSRPLDGDFDDTLARSITRDVFSCDVPSATTNRRRNAEAIVTIFRQLAKASSNIVQNSVNVDRETRRVDTLTDLSSTLAQVSTAATSSVTPVLIDAVRNHALLKDKVDDDYQTLANLWGDLFDLFVKELWATMDKAVQDGIATLGQESDRLAGQLREKEKERKRREEDAETGDRVHKRRRLDVDDTLFFEKDRTALTQEGKEVAALDQLRSKLEEQAHRLEKLTRENTDVSHSPCRRCFILTDSFSLNLS</sequence>
<gene>
    <name evidence="5" type="ORF">BJ322DRAFT_1028985</name>
</gene>
<feature type="region of interest" description="Disordered" evidence="3">
    <location>
        <begin position="289"/>
        <end position="312"/>
    </location>
</feature>
<feature type="domain" description="C3H1-type" evidence="4">
    <location>
        <begin position="7"/>
        <end position="40"/>
    </location>
</feature>
<feature type="compositionally biased region" description="Basic and acidic residues" evidence="3">
    <location>
        <begin position="105"/>
        <end position="143"/>
    </location>
</feature>
<feature type="compositionally biased region" description="Basic and acidic residues" evidence="3">
    <location>
        <begin position="289"/>
        <end position="311"/>
    </location>
</feature>
<keyword evidence="1" id="KW-0863">Zinc-finger</keyword>
<feature type="compositionally biased region" description="Basic and acidic residues" evidence="3">
    <location>
        <begin position="76"/>
        <end position="90"/>
    </location>
</feature>
<dbReference type="Proteomes" id="UP000736335">
    <property type="component" value="Unassembled WGS sequence"/>
</dbReference>
<dbReference type="InterPro" id="IPR000571">
    <property type="entry name" value="Znf_CCCH"/>
</dbReference>
<protein>
    <recommendedName>
        <fullName evidence="4">C3H1-type domain-containing protein</fullName>
    </recommendedName>
</protein>
<feature type="coiled-coil region" evidence="2">
    <location>
        <begin position="333"/>
        <end position="363"/>
    </location>
</feature>
<evidence type="ECO:0000256" key="2">
    <source>
        <dbReference type="SAM" id="Coils"/>
    </source>
</evidence>
<evidence type="ECO:0000256" key="3">
    <source>
        <dbReference type="SAM" id="MobiDB-lite"/>
    </source>
</evidence>
<name>A0A9P6HQG7_9AGAM</name>
<keyword evidence="2" id="KW-0175">Coiled coil</keyword>
<dbReference type="PROSITE" id="PS50103">
    <property type="entry name" value="ZF_C3H1"/>
    <property type="match status" value="1"/>
</dbReference>
<keyword evidence="1" id="KW-0479">Metal-binding</keyword>
<comment type="caution">
    <text evidence="5">The sequence shown here is derived from an EMBL/GenBank/DDBJ whole genome shotgun (WGS) entry which is preliminary data.</text>
</comment>
<evidence type="ECO:0000256" key="1">
    <source>
        <dbReference type="PROSITE-ProRule" id="PRU00723"/>
    </source>
</evidence>